<evidence type="ECO:0000313" key="3">
    <source>
        <dbReference type="Proteomes" id="UP001168524"/>
    </source>
</evidence>
<keyword evidence="3" id="KW-1185">Reference proteome</keyword>
<feature type="transmembrane region" description="Helical" evidence="1">
    <location>
        <begin position="65"/>
        <end position="89"/>
    </location>
</feature>
<keyword evidence="1" id="KW-0812">Transmembrane</keyword>
<organism evidence="2 3">
    <name type="scientific">Acinetobacter thutiue</name>
    <dbReference type="NCBI Taxonomy" id="2998078"/>
    <lineage>
        <taxon>Bacteria</taxon>
        <taxon>Pseudomonadati</taxon>
        <taxon>Pseudomonadota</taxon>
        <taxon>Gammaproteobacteria</taxon>
        <taxon>Moraxellales</taxon>
        <taxon>Moraxellaceae</taxon>
        <taxon>Acinetobacter</taxon>
    </lineage>
</organism>
<evidence type="ECO:0000313" key="2">
    <source>
        <dbReference type="EMBL" id="MDN0015765.1"/>
    </source>
</evidence>
<reference evidence="2" key="1">
    <citation type="submission" date="2023-06" db="EMBL/GenBank/DDBJ databases">
        <title>Two novel species of Acinetobacter isolated from motorbike repairing workshop in Vietnam.</title>
        <authorList>
            <person name="Le N.T.T."/>
        </authorList>
    </citation>
    <scope>NUCLEOTIDE SEQUENCE</scope>
    <source>
        <strain evidence="2">VNH17</strain>
    </source>
</reference>
<gene>
    <name evidence="2" type="ORF">QTA56_16210</name>
</gene>
<sequence>MNIIKNILWVDCGAAAFVGVVVLLAAQWLSSLYHLPKKVVIFIGCVNLLYACYSFLLVNYKRRSIILVNILVVANSIWVLICLILLWMFKEKVTIFAIMHILGEAIFVGVLARLEYLWRVQLSSWYH</sequence>
<feature type="transmembrane region" description="Helical" evidence="1">
    <location>
        <begin position="39"/>
        <end position="58"/>
    </location>
</feature>
<proteinExistence type="predicted"/>
<keyword evidence="1" id="KW-0472">Membrane</keyword>
<name>A0ABT7WSZ2_9GAMM</name>
<feature type="transmembrane region" description="Helical" evidence="1">
    <location>
        <begin position="95"/>
        <end position="114"/>
    </location>
</feature>
<dbReference type="RefSeq" id="WP_267982022.1">
    <property type="nucleotide sequence ID" value="NZ_JAPQKF010000010.1"/>
</dbReference>
<dbReference type="Proteomes" id="UP001168524">
    <property type="component" value="Unassembled WGS sequence"/>
</dbReference>
<comment type="caution">
    <text evidence="2">The sequence shown here is derived from an EMBL/GenBank/DDBJ whole genome shotgun (WGS) entry which is preliminary data.</text>
</comment>
<accession>A0ABT7WSZ2</accession>
<dbReference type="EMBL" id="JAUDZE010000010">
    <property type="protein sequence ID" value="MDN0015765.1"/>
    <property type="molecule type" value="Genomic_DNA"/>
</dbReference>
<protein>
    <recommendedName>
        <fullName evidence="4">Integral membrane protein</fullName>
    </recommendedName>
</protein>
<keyword evidence="1" id="KW-1133">Transmembrane helix</keyword>
<feature type="transmembrane region" description="Helical" evidence="1">
    <location>
        <begin position="7"/>
        <end position="27"/>
    </location>
</feature>
<evidence type="ECO:0000256" key="1">
    <source>
        <dbReference type="SAM" id="Phobius"/>
    </source>
</evidence>
<evidence type="ECO:0008006" key="4">
    <source>
        <dbReference type="Google" id="ProtNLM"/>
    </source>
</evidence>